<dbReference type="SUPFAM" id="SSF103481">
    <property type="entry name" value="Multidrug resistance efflux transporter EmrE"/>
    <property type="match status" value="2"/>
</dbReference>
<dbReference type="AlphaFoldDB" id="A0A6H2BVX9"/>
<feature type="transmembrane region" description="Helical" evidence="2">
    <location>
        <begin position="259"/>
        <end position="281"/>
    </location>
</feature>
<gene>
    <name evidence="4" type="ORF">HGD76_00420</name>
</gene>
<proteinExistence type="inferred from homology"/>
<evidence type="ECO:0000256" key="2">
    <source>
        <dbReference type="SAM" id="Phobius"/>
    </source>
</evidence>
<dbReference type="Pfam" id="PF00892">
    <property type="entry name" value="EamA"/>
    <property type="match status" value="2"/>
</dbReference>
<feature type="transmembrane region" description="Helical" evidence="2">
    <location>
        <begin position="139"/>
        <end position="157"/>
    </location>
</feature>
<dbReference type="Gene3D" id="1.10.3730.20">
    <property type="match status" value="2"/>
</dbReference>
<protein>
    <submittedName>
        <fullName evidence="4">DMT family transporter</fullName>
    </submittedName>
</protein>
<feature type="transmembrane region" description="Helical" evidence="2">
    <location>
        <begin position="288"/>
        <end position="308"/>
    </location>
</feature>
<dbReference type="EMBL" id="CP051206">
    <property type="protein sequence ID" value="QJB42934.1"/>
    <property type="molecule type" value="Genomic_DNA"/>
</dbReference>
<feature type="transmembrane region" description="Helical" evidence="2">
    <location>
        <begin position="108"/>
        <end position="127"/>
    </location>
</feature>
<accession>A0A6H2BVX9</accession>
<keyword evidence="2" id="KW-1133">Transmembrane helix</keyword>
<dbReference type="GO" id="GO:0016020">
    <property type="term" value="C:membrane"/>
    <property type="evidence" value="ECO:0007669"/>
    <property type="project" value="InterPro"/>
</dbReference>
<dbReference type="PANTHER" id="PTHR22911:SF76">
    <property type="entry name" value="EAMA DOMAIN-CONTAINING PROTEIN"/>
    <property type="match status" value="1"/>
</dbReference>
<feature type="domain" description="EamA" evidence="3">
    <location>
        <begin position="197"/>
        <end position="330"/>
    </location>
</feature>
<dbReference type="InterPro" id="IPR037185">
    <property type="entry name" value="EmrE-like"/>
</dbReference>
<evidence type="ECO:0000256" key="1">
    <source>
        <dbReference type="ARBA" id="ARBA00007362"/>
    </source>
</evidence>
<dbReference type="KEGG" id="dfs:HGD76_00420"/>
<keyword evidence="2" id="KW-0472">Membrane</keyword>
<feature type="transmembrane region" description="Helical" evidence="2">
    <location>
        <begin position="314"/>
        <end position="330"/>
    </location>
</feature>
<feature type="transmembrane region" description="Helical" evidence="2">
    <location>
        <begin position="228"/>
        <end position="247"/>
    </location>
</feature>
<reference evidence="4 5" key="2">
    <citation type="submission" date="2020-04" db="EMBL/GenBank/DDBJ databases">
        <authorList>
            <person name="Fomenkov A."/>
            <person name="Anton B.P."/>
            <person name="Roberts R.J."/>
        </authorList>
    </citation>
    <scope>NUCLEOTIDE SEQUENCE [LARGE SCALE GENOMIC DNA]</scope>
    <source>
        <strain evidence="4 5">CCAP 1403/13f</strain>
    </source>
</reference>
<organism evidence="4 5">
    <name type="scientific">Dolichospermum flos-aquae CCAP 1403/13F</name>
    <dbReference type="NCBI Taxonomy" id="315271"/>
    <lineage>
        <taxon>Bacteria</taxon>
        <taxon>Bacillati</taxon>
        <taxon>Cyanobacteriota</taxon>
        <taxon>Cyanophyceae</taxon>
        <taxon>Nostocales</taxon>
        <taxon>Aphanizomenonaceae</taxon>
        <taxon>Dolichospermum</taxon>
    </lineage>
</organism>
<dbReference type="RefSeq" id="WP_168694605.1">
    <property type="nucleotide sequence ID" value="NZ_CP051206.1"/>
</dbReference>
<sequence length="339" mass="37557">MTTNKLESTKLESTDLNIEQLPPALHSTPSPNVIAFILLSVALVALSWTAILIKLSVREISANATVFNRLWIATIIFGLWNGFNELRVRAKNLNDEPTTKESYQLRDIILLVAVAVVHVVGRVLWSWSLTQTTAANATVLSNLPPLFTTLGAWLILGKTFNRRFVIGMVIALAGAFTLGLDDFFWSENLVISQKAIIGDAAALLSSVFYAASFLMIERLRTRLPVQNILVWRCFLGTLFILPVVLTFEDQIFPISWFGWLTVFGLAAICEVLGHGLVVYSLKYLSSSFVTIFLLLEPVMTAILAWFIFSESLSLVNLLALSFILQGIYLAKTGKGADKE</sequence>
<evidence type="ECO:0000259" key="3">
    <source>
        <dbReference type="Pfam" id="PF00892"/>
    </source>
</evidence>
<feature type="transmembrane region" description="Helical" evidence="2">
    <location>
        <begin position="33"/>
        <end position="53"/>
    </location>
</feature>
<comment type="similarity">
    <text evidence="1">Belongs to the EamA transporter family.</text>
</comment>
<reference evidence="4 5" key="1">
    <citation type="submission" date="2020-04" db="EMBL/GenBank/DDBJ databases">
        <title>Genome-Wide Identification of 5-Methylcytosine Sites in Bacterial Genomes By High-Throughput Sequencing of MspJI Restriction Fragments.</title>
        <authorList>
            <person name="Wu V."/>
        </authorList>
    </citation>
    <scope>NUCLEOTIDE SEQUENCE [LARGE SCALE GENOMIC DNA]</scope>
    <source>
        <strain evidence="4 5">CCAP 1403/13f</strain>
    </source>
</reference>
<dbReference type="PANTHER" id="PTHR22911">
    <property type="entry name" value="ACYL-MALONYL CONDENSING ENZYME-RELATED"/>
    <property type="match status" value="1"/>
</dbReference>
<name>A0A6H2BVX9_DOLFA</name>
<feature type="transmembrane region" description="Helical" evidence="2">
    <location>
        <begin position="196"/>
        <end position="216"/>
    </location>
</feature>
<dbReference type="Proteomes" id="UP000502433">
    <property type="component" value="Chromosome"/>
</dbReference>
<feature type="transmembrane region" description="Helical" evidence="2">
    <location>
        <begin position="164"/>
        <end position="184"/>
    </location>
</feature>
<keyword evidence="2" id="KW-0812">Transmembrane</keyword>
<feature type="domain" description="EamA" evidence="3">
    <location>
        <begin position="36"/>
        <end position="178"/>
    </location>
</feature>
<dbReference type="InterPro" id="IPR000620">
    <property type="entry name" value="EamA_dom"/>
</dbReference>
<evidence type="ECO:0000313" key="4">
    <source>
        <dbReference type="EMBL" id="QJB42934.1"/>
    </source>
</evidence>
<evidence type="ECO:0000313" key="5">
    <source>
        <dbReference type="Proteomes" id="UP000502433"/>
    </source>
</evidence>